<feature type="compositionally biased region" description="Basic and acidic residues" evidence="1">
    <location>
        <begin position="139"/>
        <end position="150"/>
    </location>
</feature>
<evidence type="ECO:0000313" key="2">
    <source>
        <dbReference type="EMBL" id="CAG9800192.1"/>
    </source>
</evidence>
<dbReference type="Proteomes" id="UP001153620">
    <property type="component" value="Chromosome 1"/>
</dbReference>
<dbReference type="EMBL" id="OU895877">
    <property type="protein sequence ID" value="CAG9800192.1"/>
    <property type="molecule type" value="Genomic_DNA"/>
</dbReference>
<feature type="compositionally biased region" description="Basic and acidic residues" evidence="1">
    <location>
        <begin position="97"/>
        <end position="130"/>
    </location>
</feature>
<dbReference type="AlphaFoldDB" id="A0A9N9RPA5"/>
<accession>A0A9N9RPA5</accession>
<evidence type="ECO:0000313" key="3">
    <source>
        <dbReference type="Proteomes" id="UP001153620"/>
    </source>
</evidence>
<dbReference type="OrthoDB" id="6352295at2759"/>
<proteinExistence type="predicted"/>
<name>A0A9N9RPA5_9DIPT</name>
<gene>
    <name evidence="2" type="ORF">CHIRRI_LOCUS3142</name>
</gene>
<sequence length="150" mass="17478">MAEKSKQEFMQRFLNNARKKALNIKAPHSGTSTIKQIETQVIEAKDEDWLTKKALEEIERNAKIHKVKRESGLPSEEPKAKTNKRFLTTTLTNALSHNERKSTKNIEKSSHKLKELERYQKLKTSTEKFGDRKHHYKKPEKSKESDDSSD</sequence>
<organism evidence="2 3">
    <name type="scientific">Chironomus riparius</name>
    <dbReference type="NCBI Taxonomy" id="315576"/>
    <lineage>
        <taxon>Eukaryota</taxon>
        <taxon>Metazoa</taxon>
        <taxon>Ecdysozoa</taxon>
        <taxon>Arthropoda</taxon>
        <taxon>Hexapoda</taxon>
        <taxon>Insecta</taxon>
        <taxon>Pterygota</taxon>
        <taxon>Neoptera</taxon>
        <taxon>Endopterygota</taxon>
        <taxon>Diptera</taxon>
        <taxon>Nematocera</taxon>
        <taxon>Chironomoidea</taxon>
        <taxon>Chironomidae</taxon>
        <taxon>Chironominae</taxon>
        <taxon>Chironomus</taxon>
    </lineage>
</organism>
<reference evidence="2" key="2">
    <citation type="submission" date="2022-10" db="EMBL/GenBank/DDBJ databases">
        <authorList>
            <consortium name="ENA_rothamsted_submissions"/>
            <consortium name="culmorum"/>
            <person name="King R."/>
        </authorList>
    </citation>
    <scope>NUCLEOTIDE SEQUENCE</scope>
</reference>
<feature type="region of interest" description="Disordered" evidence="1">
    <location>
        <begin position="92"/>
        <end position="150"/>
    </location>
</feature>
<evidence type="ECO:0000256" key="1">
    <source>
        <dbReference type="SAM" id="MobiDB-lite"/>
    </source>
</evidence>
<protein>
    <submittedName>
        <fullName evidence="2">Uncharacterized protein</fullName>
    </submittedName>
</protein>
<keyword evidence="3" id="KW-1185">Reference proteome</keyword>
<reference evidence="2" key="1">
    <citation type="submission" date="2022-01" db="EMBL/GenBank/DDBJ databases">
        <authorList>
            <person name="King R."/>
        </authorList>
    </citation>
    <scope>NUCLEOTIDE SEQUENCE</scope>
</reference>